<feature type="compositionally biased region" description="Low complexity" evidence="1">
    <location>
        <begin position="257"/>
        <end position="266"/>
    </location>
</feature>
<evidence type="ECO:0000259" key="2">
    <source>
        <dbReference type="PROSITE" id="PS50174"/>
    </source>
</evidence>
<feature type="compositionally biased region" description="Basic and acidic residues" evidence="1">
    <location>
        <begin position="370"/>
        <end position="398"/>
    </location>
</feature>
<feature type="compositionally biased region" description="Basic residues" evidence="1">
    <location>
        <begin position="287"/>
        <end position="297"/>
    </location>
</feature>
<accession>A0AAV1YTG6</accession>
<keyword evidence="4" id="KW-1185">Reference proteome</keyword>
<evidence type="ECO:0000313" key="4">
    <source>
        <dbReference type="Proteomes" id="UP001497382"/>
    </source>
</evidence>
<feature type="compositionally biased region" description="Basic and acidic residues" evidence="1">
    <location>
        <begin position="143"/>
        <end position="153"/>
    </location>
</feature>
<dbReference type="Pfam" id="PF01585">
    <property type="entry name" value="G-patch"/>
    <property type="match status" value="1"/>
</dbReference>
<gene>
    <name evidence="3" type="ORF">LARSCL_LOCUS891</name>
</gene>
<sequence length="596" mass="68220">MCDVKIGRLGKFDLNPRGELWRKDENRFGHKFLSKFGWSQGKGLGKNEDGIAENLKVRIKLGNTGVGWDEKLPIGLDYREYDAVLEDLSKRYQKSGEVKTEGLSLEKRSQQFKNRIHYQKFVRGKDISRYSEKDMSCIFLSREPGKEMQESAPEKPTVTNIESRPADPAAEESVPTFNSQMSIADYFAMKMKNKLGLSLNKPNEPKAREEISGAETDAKSKKRKHEFKNSKKAKRMKHESELGTTEKKLSNEDENTSESSTSSQEEMLVSKEQLQNVEECDSESVRQKKKLKKKTKKLLNAFQSKQDIEDNQQEENNMAENNSIENKSLEGQFQEVCSNSAEESSSMTEKEVTSKKRKKEHKKCKKVKKLHLEEVEISTRAEKNASHSESDHEEKNSSEEGTIQSVKTEKQSHKENKKHKNKISNLKSCLKNCLSNNKYSFKEKRKVSFCENISYKVIESVLNNFDSDVVLETNEQLLSCSDEDCTDSEVPNETENLCKNLVTDSDPLNTSFNSDVECGGEDVSYHENSDVVEDNTVPECFKLPKCSSTNYDSWLETQRIAARMKVYKNMAKKMKKHPVLRKTNLLDIKGYGNWGL</sequence>
<feature type="region of interest" description="Disordered" evidence="1">
    <location>
        <begin position="197"/>
        <end position="421"/>
    </location>
</feature>
<evidence type="ECO:0000313" key="3">
    <source>
        <dbReference type="EMBL" id="CAL1262262.1"/>
    </source>
</evidence>
<feature type="region of interest" description="Disordered" evidence="1">
    <location>
        <begin position="143"/>
        <end position="175"/>
    </location>
</feature>
<comment type="caution">
    <text evidence="3">The sequence shown here is derived from an EMBL/GenBank/DDBJ whole genome shotgun (WGS) entry which is preliminary data.</text>
</comment>
<dbReference type="EMBL" id="CAXIEN010000005">
    <property type="protein sequence ID" value="CAL1262262.1"/>
    <property type="molecule type" value="Genomic_DNA"/>
</dbReference>
<dbReference type="Proteomes" id="UP001497382">
    <property type="component" value="Unassembled WGS sequence"/>
</dbReference>
<organism evidence="3 4">
    <name type="scientific">Larinioides sclopetarius</name>
    <dbReference type="NCBI Taxonomy" id="280406"/>
    <lineage>
        <taxon>Eukaryota</taxon>
        <taxon>Metazoa</taxon>
        <taxon>Ecdysozoa</taxon>
        <taxon>Arthropoda</taxon>
        <taxon>Chelicerata</taxon>
        <taxon>Arachnida</taxon>
        <taxon>Araneae</taxon>
        <taxon>Araneomorphae</taxon>
        <taxon>Entelegynae</taxon>
        <taxon>Araneoidea</taxon>
        <taxon>Araneidae</taxon>
        <taxon>Larinioides</taxon>
    </lineage>
</organism>
<dbReference type="SMART" id="SM00443">
    <property type="entry name" value="G_patch"/>
    <property type="match status" value="1"/>
</dbReference>
<dbReference type="PANTHER" id="PTHR23149:SF27">
    <property type="entry name" value="PIN2_TERF1-INTERACTING TELOMERASE INHIBITOR 1"/>
    <property type="match status" value="1"/>
</dbReference>
<name>A0AAV1YTG6_9ARAC</name>
<dbReference type="GO" id="GO:0010521">
    <property type="term" value="F:telomerase inhibitor activity"/>
    <property type="evidence" value="ECO:0007669"/>
    <property type="project" value="TreeGrafter"/>
</dbReference>
<feature type="compositionally biased region" description="Polar residues" evidence="1">
    <location>
        <begin position="323"/>
        <end position="347"/>
    </location>
</feature>
<dbReference type="PANTHER" id="PTHR23149">
    <property type="entry name" value="G PATCH DOMAIN CONTAINING PROTEIN"/>
    <property type="match status" value="1"/>
</dbReference>
<dbReference type="GO" id="GO:0003676">
    <property type="term" value="F:nucleic acid binding"/>
    <property type="evidence" value="ECO:0007669"/>
    <property type="project" value="InterPro"/>
</dbReference>
<evidence type="ECO:0000256" key="1">
    <source>
        <dbReference type="SAM" id="MobiDB-lite"/>
    </source>
</evidence>
<protein>
    <recommendedName>
        <fullName evidence="2">G-patch domain-containing protein</fullName>
    </recommendedName>
</protein>
<dbReference type="PROSITE" id="PS50174">
    <property type="entry name" value="G_PATCH"/>
    <property type="match status" value="1"/>
</dbReference>
<dbReference type="GO" id="GO:0005730">
    <property type="term" value="C:nucleolus"/>
    <property type="evidence" value="ECO:0007669"/>
    <property type="project" value="TreeGrafter"/>
</dbReference>
<dbReference type="AlphaFoldDB" id="A0AAV1YTG6"/>
<feature type="compositionally biased region" description="Basic and acidic residues" evidence="1">
    <location>
        <begin position="238"/>
        <end position="251"/>
    </location>
</feature>
<feature type="domain" description="G-patch" evidence="2">
    <location>
        <begin position="25"/>
        <end position="71"/>
    </location>
</feature>
<feature type="compositionally biased region" description="Basic residues" evidence="1">
    <location>
        <begin position="355"/>
        <end position="369"/>
    </location>
</feature>
<dbReference type="InterPro" id="IPR000467">
    <property type="entry name" value="G_patch_dom"/>
</dbReference>
<proteinExistence type="predicted"/>
<feature type="compositionally biased region" description="Basic residues" evidence="1">
    <location>
        <begin position="220"/>
        <end position="237"/>
    </location>
</feature>
<dbReference type="InterPro" id="IPR050656">
    <property type="entry name" value="PINX1"/>
</dbReference>
<reference evidence="3 4" key="1">
    <citation type="submission" date="2024-04" db="EMBL/GenBank/DDBJ databases">
        <authorList>
            <person name="Rising A."/>
            <person name="Reimegard J."/>
            <person name="Sonavane S."/>
            <person name="Akerstrom W."/>
            <person name="Nylinder S."/>
            <person name="Hedman E."/>
            <person name="Kallberg Y."/>
        </authorList>
    </citation>
    <scope>NUCLEOTIDE SEQUENCE [LARGE SCALE GENOMIC DNA]</scope>
</reference>
<feature type="compositionally biased region" description="Basic and acidic residues" evidence="1">
    <location>
        <begin position="203"/>
        <end position="219"/>
    </location>
</feature>